<accession>A0AAW8N9B8</accession>
<organism evidence="1 2">
    <name type="scientific">Pseudarthrobacter oxydans</name>
    <name type="common">Arthrobacter oxydans</name>
    <dbReference type="NCBI Taxonomy" id="1671"/>
    <lineage>
        <taxon>Bacteria</taxon>
        <taxon>Bacillati</taxon>
        <taxon>Actinomycetota</taxon>
        <taxon>Actinomycetes</taxon>
        <taxon>Micrococcales</taxon>
        <taxon>Micrococcaceae</taxon>
        <taxon>Pseudarthrobacter</taxon>
    </lineage>
</organism>
<gene>
    <name evidence="1" type="ORF">J2X12_001433</name>
</gene>
<dbReference type="AlphaFoldDB" id="A0AAW8N9B8"/>
<dbReference type="RefSeq" id="WP_310110437.1">
    <property type="nucleotide sequence ID" value="NZ_JAVDTN010000004.1"/>
</dbReference>
<sequence>MTLGDAAGEPLVHIRNLWTNSGETTVTKDLSFSFALMCSNRSGTTTTLRVLLIQRPAVRLFRRRPTNCGRKLSVAGTFRRKVAAAK</sequence>
<reference evidence="1" key="1">
    <citation type="submission" date="2023-07" db="EMBL/GenBank/DDBJ databases">
        <title>Sorghum-associated microbial communities from plants grown in Nebraska, USA.</title>
        <authorList>
            <person name="Schachtman D."/>
        </authorList>
    </citation>
    <scope>NUCLEOTIDE SEQUENCE</scope>
    <source>
        <strain evidence="1">BE261</strain>
    </source>
</reference>
<protein>
    <submittedName>
        <fullName evidence="1">Uncharacterized protein</fullName>
    </submittedName>
</protein>
<evidence type="ECO:0000313" key="2">
    <source>
        <dbReference type="Proteomes" id="UP001262032"/>
    </source>
</evidence>
<dbReference type="Proteomes" id="UP001262032">
    <property type="component" value="Unassembled WGS sequence"/>
</dbReference>
<name>A0AAW8N9B8_PSEOX</name>
<comment type="caution">
    <text evidence="1">The sequence shown here is derived from an EMBL/GenBank/DDBJ whole genome shotgun (WGS) entry which is preliminary data.</text>
</comment>
<evidence type="ECO:0000313" key="1">
    <source>
        <dbReference type="EMBL" id="MDR7163419.1"/>
    </source>
</evidence>
<dbReference type="GeneID" id="97421815"/>
<dbReference type="EMBL" id="JAVDWN010000004">
    <property type="protein sequence ID" value="MDR7163419.1"/>
    <property type="molecule type" value="Genomic_DNA"/>
</dbReference>
<proteinExistence type="predicted"/>